<evidence type="ECO:0000313" key="1">
    <source>
        <dbReference type="EMBL" id="SVE43411.1"/>
    </source>
</evidence>
<gene>
    <name evidence="1" type="ORF">METZ01_LOCUS496265</name>
</gene>
<name>A0A383DG83_9ZZZZ</name>
<sequence length="132" mass="14660">MNPVEKLALVDGPEQRFRIGCHSRCCGRTDLDELSPISRCPALHNSSPVRRPLPESSTLCPIGRERAAAMIKYFRFERILIDPPGLSRVGRAGRAFEICGEVREWLNRAVSKTVVPRGTVGSNPTLSATYRI</sequence>
<accession>A0A383DG83</accession>
<dbReference type="AlphaFoldDB" id="A0A383DG83"/>
<organism evidence="1">
    <name type="scientific">marine metagenome</name>
    <dbReference type="NCBI Taxonomy" id="408172"/>
    <lineage>
        <taxon>unclassified sequences</taxon>
        <taxon>metagenomes</taxon>
        <taxon>ecological metagenomes</taxon>
    </lineage>
</organism>
<protein>
    <submittedName>
        <fullName evidence="1">Uncharacterized protein</fullName>
    </submittedName>
</protein>
<reference evidence="1" key="1">
    <citation type="submission" date="2018-05" db="EMBL/GenBank/DDBJ databases">
        <authorList>
            <person name="Lanie J.A."/>
            <person name="Ng W.-L."/>
            <person name="Kazmierczak K.M."/>
            <person name="Andrzejewski T.M."/>
            <person name="Davidsen T.M."/>
            <person name="Wayne K.J."/>
            <person name="Tettelin H."/>
            <person name="Glass J.I."/>
            <person name="Rusch D."/>
            <person name="Podicherti R."/>
            <person name="Tsui H.-C.T."/>
            <person name="Winkler M.E."/>
        </authorList>
    </citation>
    <scope>NUCLEOTIDE SEQUENCE</scope>
</reference>
<proteinExistence type="predicted"/>
<dbReference type="EMBL" id="UINC01217003">
    <property type="protein sequence ID" value="SVE43411.1"/>
    <property type="molecule type" value="Genomic_DNA"/>
</dbReference>